<proteinExistence type="predicted"/>
<keyword evidence="1" id="KW-0472">Membrane</keyword>
<dbReference type="EMBL" id="JADBEB010000001">
    <property type="protein sequence ID" value="MBE1491327.1"/>
    <property type="molecule type" value="Genomic_DNA"/>
</dbReference>
<comment type="caution">
    <text evidence="2">The sequence shown here is derived from an EMBL/GenBank/DDBJ whole genome shotgun (WGS) entry which is preliminary data.</text>
</comment>
<reference evidence="2" key="1">
    <citation type="submission" date="2020-10" db="EMBL/GenBank/DDBJ databases">
        <title>Sequencing the genomes of 1000 actinobacteria strains.</title>
        <authorList>
            <person name="Klenk H.-P."/>
        </authorList>
    </citation>
    <scope>NUCLEOTIDE SEQUENCE</scope>
    <source>
        <strain evidence="2">DSM 46832</strain>
    </source>
</reference>
<keyword evidence="3" id="KW-1185">Reference proteome</keyword>
<sequence length="232" mass="25755">MLTQATLGILSSLFGGTVVAVVTYLGNRKRVAAEARKLDAEAQRAQAETTSILTNLGVGLASTPNLPRPWVATGTRWFEYDITVDRTVYHTGSASVRIAARDGSCGFAAIKQSFNASIYRDRRLRMTGFVKTRRALHAALWMRVDGPADEMLAFDNMHNRSVAATQDWQQCQIILDIPRRAKRIVFGALLVEVGEMWVDDIEFDEVTHDVPVTDMLDGTPVQARPQNLSFED</sequence>
<protein>
    <submittedName>
        <fullName evidence="2">Uncharacterized protein</fullName>
    </submittedName>
</protein>
<name>A0A927R1F7_9ACTN</name>
<evidence type="ECO:0000256" key="1">
    <source>
        <dbReference type="SAM" id="Phobius"/>
    </source>
</evidence>
<feature type="transmembrane region" description="Helical" evidence="1">
    <location>
        <begin position="6"/>
        <end position="27"/>
    </location>
</feature>
<evidence type="ECO:0000313" key="3">
    <source>
        <dbReference type="Proteomes" id="UP000649753"/>
    </source>
</evidence>
<dbReference type="AlphaFoldDB" id="A0A927R1F7"/>
<keyword evidence="1" id="KW-0812">Transmembrane</keyword>
<gene>
    <name evidence="2" type="ORF">H4W31_006965</name>
</gene>
<dbReference type="Proteomes" id="UP000649753">
    <property type="component" value="Unassembled WGS sequence"/>
</dbReference>
<evidence type="ECO:0000313" key="2">
    <source>
        <dbReference type="EMBL" id="MBE1491327.1"/>
    </source>
</evidence>
<dbReference type="RefSeq" id="WP_192770425.1">
    <property type="nucleotide sequence ID" value="NZ_JADBEB010000001.1"/>
</dbReference>
<keyword evidence="1" id="KW-1133">Transmembrane helix</keyword>
<dbReference type="Gene3D" id="2.60.120.260">
    <property type="entry name" value="Galactose-binding domain-like"/>
    <property type="match status" value="1"/>
</dbReference>
<accession>A0A927R1F7</accession>
<organism evidence="2 3">
    <name type="scientific">Plantactinospora soyae</name>
    <dbReference type="NCBI Taxonomy" id="1544732"/>
    <lineage>
        <taxon>Bacteria</taxon>
        <taxon>Bacillati</taxon>
        <taxon>Actinomycetota</taxon>
        <taxon>Actinomycetes</taxon>
        <taxon>Micromonosporales</taxon>
        <taxon>Micromonosporaceae</taxon>
        <taxon>Plantactinospora</taxon>
    </lineage>
</organism>